<reference evidence="1 2" key="1">
    <citation type="submission" date="2019-03" db="EMBL/GenBank/DDBJ databases">
        <title>Deep-cultivation of Planctomycetes and their phenomic and genomic characterization uncovers novel biology.</title>
        <authorList>
            <person name="Wiegand S."/>
            <person name="Jogler M."/>
            <person name="Boedeker C."/>
            <person name="Pinto D."/>
            <person name="Vollmers J."/>
            <person name="Rivas-Marin E."/>
            <person name="Kohn T."/>
            <person name="Peeters S.H."/>
            <person name="Heuer A."/>
            <person name="Rast P."/>
            <person name="Oberbeckmann S."/>
            <person name="Bunk B."/>
            <person name="Jeske O."/>
            <person name="Meyerdierks A."/>
            <person name="Storesund J.E."/>
            <person name="Kallscheuer N."/>
            <person name="Luecker S."/>
            <person name="Lage O.M."/>
            <person name="Pohl T."/>
            <person name="Merkel B.J."/>
            <person name="Hornburger P."/>
            <person name="Mueller R.-W."/>
            <person name="Bruemmer F."/>
            <person name="Labrenz M."/>
            <person name="Spormann A.M."/>
            <person name="Op den Camp H."/>
            <person name="Overmann J."/>
            <person name="Amann R."/>
            <person name="Jetten M.S.M."/>
            <person name="Mascher T."/>
            <person name="Medema M.H."/>
            <person name="Devos D.P."/>
            <person name="Kaster A.-K."/>
            <person name="Ovreas L."/>
            <person name="Rohde M."/>
            <person name="Galperin M.Y."/>
            <person name="Jogler C."/>
        </authorList>
    </citation>
    <scope>NUCLEOTIDE SEQUENCE [LARGE SCALE GENOMIC DNA]</scope>
    <source>
        <strain evidence="1 2">V144</strain>
    </source>
</reference>
<name>A0A517VRS7_9PLAN</name>
<evidence type="ECO:0000313" key="1">
    <source>
        <dbReference type="EMBL" id="QDT95726.1"/>
    </source>
</evidence>
<gene>
    <name evidence="1" type="ORF">V144x_11730</name>
</gene>
<dbReference type="EMBL" id="CP037920">
    <property type="protein sequence ID" value="QDT95726.1"/>
    <property type="molecule type" value="Genomic_DNA"/>
</dbReference>
<evidence type="ECO:0000313" key="2">
    <source>
        <dbReference type="Proteomes" id="UP000318704"/>
    </source>
</evidence>
<dbReference type="AlphaFoldDB" id="A0A517VRS7"/>
<organism evidence="1 2">
    <name type="scientific">Gimesia aquarii</name>
    <dbReference type="NCBI Taxonomy" id="2527964"/>
    <lineage>
        <taxon>Bacteria</taxon>
        <taxon>Pseudomonadati</taxon>
        <taxon>Planctomycetota</taxon>
        <taxon>Planctomycetia</taxon>
        <taxon>Planctomycetales</taxon>
        <taxon>Planctomycetaceae</taxon>
        <taxon>Gimesia</taxon>
    </lineage>
</organism>
<dbReference type="Proteomes" id="UP000318704">
    <property type="component" value="Chromosome"/>
</dbReference>
<accession>A0A517VRS7</accession>
<proteinExistence type="predicted"/>
<protein>
    <submittedName>
        <fullName evidence="1">Uncharacterized protein</fullName>
    </submittedName>
</protein>
<dbReference type="RefSeq" id="WP_144982638.1">
    <property type="nucleotide sequence ID" value="NZ_CP037920.1"/>
</dbReference>
<sequence>MSVSRHLPEYPILLAGVSASVREGLREMGLSVIELQDDLAQLSGYQPSRWNLLLVGSQKTFNEHDLQILSHCNIPLIDLSEFASPSATGRQKSELGKQADVEVEQFHSQFVIQLKERLQQTGGAWIRLADYPYPYQGVICYGESALGKEFREFSNVMSPLPVPLELLHLKSEYDWHGKFDTQVQRKFRVDLISRYRQGLPVSLPSVPSRKELDLLLQNINLDRKQIPLVWVTSLETFFRWWNLRRQLGVSISRISSGWETVISGQFQGFGPGLQIWRGQHSATVSLTEGVNEIRDESIAFVTNPQRHPGGFTAHWAGLNSSQVPINLNKSATSVAS</sequence>
<dbReference type="KEGG" id="gaw:V144x_11730"/>